<dbReference type="EMBL" id="JAHCVJ010000003">
    <property type="protein sequence ID" value="MBT0664506.1"/>
    <property type="molecule type" value="Genomic_DNA"/>
</dbReference>
<name>A0AAW4L884_9BACT</name>
<reference evidence="1 2" key="1">
    <citation type="submission" date="2021-05" db="EMBL/GenBank/DDBJ databases">
        <title>The draft genome of Geobacter pelophilus DSM 12255.</title>
        <authorList>
            <person name="Xu Z."/>
            <person name="Masuda Y."/>
            <person name="Itoh H."/>
            <person name="Senoo K."/>
        </authorList>
    </citation>
    <scope>NUCLEOTIDE SEQUENCE [LARGE SCALE GENOMIC DNA]</scope>
    <source>
        <strain evidence="1 2">DSM 12255</strain>
    </source>
</reference>
<organism evidence="1 2">
    <name type="scientific">Geoanaerobacter pelophilus</name>
    <dbReference type="NCBI Taxonomy" id="60036"/>
    <lineage>
        <taxon>Bacteria</taxon>
        <taxon>Pseudomonadati</taxon>
        <taxon>Thermodesulfobacteriota</taxon>
        <taxon>Desulfuromonadia</taxon>
        <taxon>Geobacterales</taxon>
        <taxon>Geobacteraceae</taxon>
        <taxon>Geoanaerobacter</taxon>
    </lineage>
</organism>
<proteinExistence type="predicted"/>
<evidence type="ECO:0000313" key="1">
    <source>
        <dbReference type="EMBL" id="MBT0664506.1"/>
    </source>
</evidence>
<comment type="caution">
    <text evidence="1">The sequence shown here is derived from an EMBL/GenBank/DDBJ whole genome shotgun (WGS) entry which is preliminary data.</text>
</comment>
<dbReference type="RefSeq" id="WP_214171277.1">
    <property type="nucleotide sequence ID" value="NZ_JAHCVJ010000003.1"/>
</dbReference>
<evidence type="ECO:0000313" key="2">
    <source>
        <dbReference type="Proteomes" id="UP000811899"/>
    </source>
</evidence>
<dbReference type="CDD" id="cd16387">
    <property type="entry name" value="ParB_N_Srx"/>
    <property type="match status" value="1"/>
</dbReference>
<dbReference type="SUPFAM" id="SSF110849">
    <property type="entry name" value="ParB/Sulfiredoxin"/>
    <property type="match status" value="1"/>
</dbReference>
<protein>
    <submittedName>
        <fullName evidence="1">ParB/Srx family N-terminal domain-containing protein</fullName>
    </submittedName>
</protein>
<keyword evidence="2" id="KW-1185">Reference proteome</keyword>
<sequence>MSRLEHIEIEKIDLDVNNPRIAQFVEFYEDVTNDAIKLALQHTSAGDGSTSSNSSTFVSLRESIRTQKGIINPIILLRKDSERYLVIEGNTRLSIYQDFKKQNVEGDWSRIPSIVYDSLGEKNIEAIRLQAHLVGPRDWDAYSKAKYLNYLRNCEHLTLSEIIDFCGGKKQDVLKYIDAYNDMETYYRPILGSDDQFDISRFSAFVELQQKPVKDAVIASGFTLSDFSAWVHKGLLSPLNTVRSLKSILGHTKAKEVFLQRGAKEALKLLDTSPAPDLNAYTIEQLAKVLYNKITQLTYDEIKEMRRNPESEKVRILLDLKDELTDICNDIIKEG</sequence>
<accession>A0AAW4L884</accession>
<dbReference type="Proteomes" id="UP000811899">
    <property type="component" value="Unassembled WGS sequence"/>
</dbReference>
<dbReference type="InterPro" id="IPR036086">
    <property type="entry name" value="ParB/Sulfiredoxin_sf"/>
</dbReference>
<dbReference type="Gene3D" id="3.90.1530.10">
    <property type="entry name" value="Conserved hypothetical protein from pyrococcus furiosus pfu- 392566-001, ParB domain"/>
    <property type="match status" value="1"/>
</dbReference>
<dbReference type="AlphaFoldDB" id="A0AAW4L884"/>
<gene>
    <name evidence="1" type="ORF">KI809_09360</name>
</gene>